<reference evidence="2 3" key="1">
    <citation type="submission" date="2016-10" db="EMBL/GenBank/DDBJ databases">
        <authorList>
            <person name="de Groot N.N."/>
        </authorList>
    </citation>
    <scope>NUCLEOTIDE SEQUENCE [LARGE SCALE GENOMIC DNA]</scope>
    <source>
        <strain evidence="2 3">DSM 3217</strain>
    </source>
</reference>
<sequence>MSDYEMTIIQRSDHMSISVSSLFSSLSGSSSSTNYFDYSSLSDYNMIRNGTYYKLMKSYYAQESSTTSDSSSDSTTETNALNRMYTDATNLKSSAQTLLSSGSKSVFNKTTTTDEEGNSSYGYDTDKIYNAVKSFIDDYNSVIEEGDNVTTDNVTDPVVSMIKTTKVNSSLLSQLGITIGDDYQLSIDEETFKNADMSVTKSLFNGAGSYAYTISSYASTVANNALNATGNYTSYSSSGSSYVSSSSALGSVLDTST</sequence>
<dbReference type="Proteomes" id="UP000199228">
    <property type="component" value="Unassembled WGS sequence"/>
</dbReference>
<feature type="region of interest" description="Disordered" evidence="1">
    <location>
        <begin position="238"/>
        <end position="257"/>
    </location>
</feature>
<evidence type="ECO:0000313" key="3">
    <source>
        <dbReference type="Proteomes" id="UP000199228"/>
    </source>
</evidence>
<evidence type="ECO:0000313" key="2">
    <source>
        <dbReference type="EMBL" id="SDB10736.1"/>
    </source>
</evidence>
<gene>
    <name evidence="2" type="ORF">SAMN02910417_00862</name>
</gene>
<dbReference type="AlphaFoldDB" id="A0A1G6AQR1"/>
<keyword evidence="3" id="KW-1185">Reference proteome</keyword>
<accession>A0A1G6AQR1</accession>
<organism evidence="2 3">
    <name type="scientific">Eubacterium oxidoreducens</name>
    <dbReference type="NCBI Taxonomy" id="1732"/>
    <lineage>
        <taxon>Bacteria</taxon>
        <taxon>Bacillati</taxon>
        <taxon>Bacillota</taxon>
        <taxon>Clostridia</taxon>
        <taxon>Eubacteriales</taxon>
        <taxon>Eubacteriaceae</taxon>
        <taxon>Eubacterium</taxon>
    </lineage>
</organism>
<evidence type="ECO:0008006" key="4">
    <source>
        <dbReference type="Google" id="ProtNLM"/>
    </source>
</evidence>
<proteinExistence type="predicted"/>
<name>A0A1G6AQR1_EUBOX</name>
<dbReference type="EMBL" id="FMXR01000006">
    <property type="protein sequence ID" value="SDB10736.1"/>
    <property type="molecule type" value="Genomic_DNA"/>
</dbReference>
<evidence type="ECO:0000256" key="1">
    <source>
        <dbReference type="SAM" id="MobiDB-lite"/>
    </source>
</evidence>
<dbReference type="STRING" id="1732.SAMN02910417_00862"/>
<protein>
    <recommendedName>
        <fullName evidence="4">Flagellar hook-associated protein 2 C-terminus</fullName>
    </recommendedName>
</protein>